<name>A0A563D975_9FLAO</name>
<keyword evidence="2" id="KW-0449">Lipoprotein</keyword>
<comment type="similarity">
    <text evidence="1 2">Belongs to the outer membrane factor (OMF) (TC 1.B.17) family.</text>
</comment>
<feature type="coiled-coil region" evidence="3">
    <location>
        <begin position="430"/>
        <end position="457"/>
    </location>
</feature>
<dbReference type="PANTHER" id="PTHR30203">
    <property type="entry name" value="OUTER MEMBRANE CATION EFFLUX PROTEIN"/>
    <property type="match status" value="1"/>
</dbReference>
<dbReference type="InterPro" id="IPR003423">
    <property type="entry name" value="OMP_efflux"/>
</dbReference>
<dbReference type="PROSITE" id="PS51257">
    <property type="entry name" value="PROKAR_LIPOPROTEIN"/>
    <property type="match status" value="1"/>
</dbReference>
<comment type="subcellular location">
    <subcellularLocation>
        <location evidence="2">Cell membrane</location>
        <topology evidence="2">Lipid-anchor</topology>
    </subcellularLocation>
</comment>
<dbReference type="AlphaFoldDB" id="A0A563D975"/>
<reference evidence="4 5" key="1">
    <citation type="submission" date="2019-02" db="EMBL/GenBank/DDBJ databases">
        <title>Apibacter muscae sp. nov.: a novel member of the house fly microbiota.</title>
        <authorList>
            <person name="Park R."/>
        </authorList>
    </citation>
    <scope>NUCLEOTIDE SEQUENCE [LARGE SCALE GENOMIC DNA]</scope>
    <source>
        <strain evidence="4 5">AL1</strain>
    </source>
</reference>
<evidence type="ECO:0000313" key="5">
    <source>
        <dbReference type="Proteomes" id="UP000319499"/>
    </source>
</evidence>
<evidence type="ECO:0000256" key="1">
    <source>
        <dbReference type="ARBA" id="ARBA00007613"/>
    </source>
</evidence>
<dbReference type="RefSeq" id="WP_146263061.1">
    <property type="nucleotide sequence ID" value="NZ_SELG01000041.1"/>
</dbReference>
<keyword evidence="2" id="KW-0812">Transmembrane</keyword>
<evidence type="ECO:0000256" key="2">
    <source>
        <dbReference type="RuleBase" id="RU362097"/>
    </source>
</evidence>
<accession>A0A563D975</accession>
<keyword evidence="2" id="KW-1134">Transmembrane beta strand</keyword>
<evidence type="ECO:0000313" key="4">
    <source>
        <dbReference type="EMBL" id="TWP26642.1"/>
    </source>
</evidence>
<evidence type="ECO:0000256" key="3">
    <source>
        <dbReference type="SAM" id="Coils"/>
    </source>
</evidence>
<dbReference type="SUPFAM" id="SSF56954">
    <property type="entry name" value="Outer membrane efflux proteins (OEP)"/>
    <property type="match status" value="1"/>
</dbReference>
<organism evidence="4 5">
    <name type="scientific">Apibacter muscae</name>
    <dbReference type="NCBI Taxonomy" id="2509004"/>
    <lineage>
        <taxon>Bacteria</taxon>
        <taxon>Pseudomonadati</taxon>
        <taxon>Bacteroidota</taxon>
        <taxon>Flavobacteriia</taxon>
        <taxon>Flavobacteriales</taxon>
        <taxon>Weeksellaceae</taxon>
        <taxon>Apibacter</taxon>
    </lineage>
</organism>
<dbReference type="EMBL" id="SELH01000025">
    <property type="protein sequence ID" value="TWP26642.1"/>
    <property type="molecule type" value="Genomic_DNA"/>
</dbReference>
<sequence>MKIQPIQYITILALAGSLTSCVTAKYETPEIIDNKLYRDMNSKDSTTIADIPWSNFFKDINLQNLIKEGLQNNLDLQIAVTRIKQSEASLRSAKLGYLPTLSAEASYSNSKLNEVKGSGFRTHSEIPQLSATASWEADIWGKIASTKRSALASYYQSDAYRLVTQTSLIANIANSYFNLLAYDEQLKIMKNTIKLLEDNVQTMQYLKEANIVTGAAVEQSKALLYSTKLNVPDLESNIKTLENSISLLLGKEPGPIVRSKIEEQVIPTELEYGVPVQLLSKRPDVMMYEYAYRASFENTNIAKASLYPSLTLTGNVGYSTYQNLNNFFDYSSMFANIVGGLTQPIFNQGKLKSQLRISQAKQEEAFLNFKKAVLNSGMEVSNALYSYEKAKSKDTGRNLQIEALQKSVDFTKELLIYSNANYTEVLTAEQNLLSAKLNQVNDRLQQLQSAINLYKALGGGVN</sequence>
<proteinExistence type="inferred from homology"/>
<protein>
    <submittedName>
        <fullName evidence="4">TolC family protein</fullName>
    </submittedName>
</protein>
<keyword evidence="2" id="KW-0472">Membrane</keyword>
<keyword evidence="5" id="KW-1185">Reference proteome</keyword>
<keyword evidence="2" id="KW-0564">Palmitate</keyword>
<dbReference type="GO" id="GO:0015562">
    <property type="term" value="F:efflux transmembrane transporter activity"/>
    <property type="evidence" value="ECO:0007669"/>
    <property type="project" value="InterPro"/>
</dbReference>
<dbReference type="PANTHER" id="PTHR30203:SF33">
    <property type="entry name" value="BLR4455 PROTEIN"/>
    <property type="match status" value="1"/>
</dbReference>
<dbReference type="GO" id="GO:0005886">
    <property type="term" value="C:plasma membrane"/>
    <property type="evidence" value="ECO:0007669"/>
    <property type="project" value="UniProtKB-SubCell"/>
</dbReference>
<dbReference type="Gene3D" id="2.20.200.10">
    <property type="entry name" value="Outer membrane efflux proteins (OEP)"/>
    <property type="match status" value="1"/>
</dbReference>
<keyword evidence="3" id="KW-0175">Coiled coil</keyword>
<dbReference type="InterPro" id="IPR010131">
    <property type="entry name" value="MdtP/NodT-like"/>
</dbReference>
<gene>
    <name evidence="4" type="ORF">ETU09_08750</name>
</gene>
<dbReference type="Proteomes" id="UP000319499">
    <property type="component" value="Unassembled WGS sequence"/>
</dbReference>
<dbReference type="OrthoDB" id="9770517at2"/>
<comment type="caution">
    <text evidence="4">The sequence shown here is derived from an EMBL/GenBank/DDBJ whole genome shotgun (WGS) entry which is preliminary data.</text>
</comment>
<dbReference type="NCBIfam" id="TIGR01845">
    <property type="entry name" value="outer_NodT"/>
    <property type="match status" value="1"/>
</dbReference>
<dbReference type="Pfam" id="PF02321">
    <property type="entry name" value="OEP"/>
    <property type="match status" value="2"/>
</dbReference>
<dbReference type="Gene3D" id="1.20.1600.10">
    <property type="entry name" value="Outer membrane efflux proteins (OEP)"/>
    <property type="match status" value="1"/>
</dbReference>